<organism evidence="4 5">
    <name type="scientific">Hemibagrus wyckioides</name>
    <dbReference type="NCBI Taxonomy" id="337641"/>
    <lineage>
        <taxon>Eukaryota</taxon>
        <taxon>Metazoa</taxon>
        <taxon>Chordata</taxon>
        <taxon>Craniata</taxon>
        <taxon>Vertebrata</taxon>
        <taxon>Euteleostomi</taxon>
        <taxon>Actinopterygii</taxon>
        <taxon>Neopterygii</taxon>
        <taxon>Teleostei</taxon>
        <taxon>Ostariophysi</taxon>
        <taxon>Siluriformes</taxon>
        <taxon>Bagridae</taxon>
        <taxon>Hemibagrus</taxon>
    </lineage>
</organism>
<proteinExistence type="predicted"/>
<keyword evidence="2" id="KW-1133">Transmembrane helix</keyword>
<dbReference type="EMBL" id="JAHKSW010000011">
    <property type="protein sequence ID" value="KAG7326650.1"/>
    <property type="molecule type" value="Genomic_DNA"/>
</dbReference>
<protein>
    <submittedName>
        <fullName evidence="4">Uncharacterized protein</fullName>
    </submittedName>
</protein>
<dbReference type="PANTHER" id="PTHR47388">
    <property type="entry name" value="TUMOR NECROSIS FACTOR RECEPTOR SUPERFAMILY MEMBER 18"/>
    <property type="match status" value="1"/>
</dbReference>
<name>A0A9D3NQL7_9TELE</name>
<keyword evidence="5" id="KW-1185">Reference proteome</keyword>
<evidence type="ECO:0000313" key="4">
    <source>
        <dbReference type="EMBL" id="KAG7326650.1"/>
    </source>
</evidence>
<dbReference type="Proteomes" id="UP000824219">
    <property type="component" value="Linkage Group LG11"/>
</dbReference>
<gene>
    <name evidence="4" type="ORF">KOW79_010051</name>
</gene>
<accession>A0A9D3NQL7</accession>
<dbReference type="OrthoDB" id="9374769at2759"/>
<feature type="chain" id="PRO_5039522977" evidence="3">
    <location>
        <begin position="23"/>
        <end position="224"/>
    </location>
</feature>
<keyword evidence="2" id="KW-0472">Membrane</keyword>
<feature type="transmembrane region" description="Helical" evidence="2">
    <location>
        <begin position="165"/>
        <end position="186"/>
    </location>
</feature>
<dbReference type="GO" id="GO:0009897">
    <property type="term" value="C:external side of plasma membrane"/>
    <property type="evidence" value="ECO:0007669"/>
    <property type="project" value="TreeGrafter"/>
</dbReference>
<evidence type="ECO:0000256" key="3">
    <source>
        <dbReference type="SAM" id="SignalP"/>
    </source>
</evidence>
<reference evidence="4 5" key="1">
    <citation type="submission" date="2021-06" db="EMBL/GenBank/DDBJ databases">
        <title>Chromosome-level genome assembly of the red-tail catfish (Hemibagrus wyckioides).</title>
        <authorList>
            <person name="Shao F."/>
        </authorList>
    </citation>
    <scope>NUCLEOTIDE SEQUENCE [LARGE SCALE GENOMIC DNA]</scope>
    <source>
        <strain evidence="4">EC202008001</strain>
        <tissue evidence="4">Blood</tissue>
    </source>
</reference>
<comment type="caution">
    <text evidence="4">The sequence shown here is derived from an EMBL/GenBank/DDBJ whole genome shotgun (WGS) entry which is preliminary data.</text>
</comment>
<dbReference type="Gene3D" id="2.10.50.10">
    <property type="entry name" value="Tumor Necrosis Factor Receptor, subunit A, domain 2"/>
    <property type="match status" value="1"/>
</dbReference>
<evidence type="ECO:0000256" key="2">
    <source>
        <dbReference type="SAM" id="Phobius"/>
    </source>
</evidence>
<evidence type="ECO:0000256" key="1">
    <source>
        <dbReference type="SAM" id="MobiDB-lite"/>
    </source>
</evidence>
<sequence length="224" mass="25426">MDSVKLYAILFAIGCVLSMCMALDCDWKTQFIYKGRCETCHLGEFPILDCSENHESLCKKCTRTGDHCFCNNSLCEDDTCSQCVSSPRCKQGEELRRIGHFHFTYKCEPCRNQTYNDEEDKMCKPLLDCRNLGLRVIFPGNRTHNTRCGCSDTNNNDGVKMTTNGLVVCLAITLWAFLIMLIYLCIQRTREQGMKKKRAPTSSSLKVPSDECTSCKLSKEEMGV</sequence>
<keyword evidence="3" id="KW-0732">Signal</keyword>
<feature type="region of interest" description="Disordered" evidence="1">
    <location>
        <begin position="196"/>
        <end position="224"/>
    </location>
</feature>
<evidence type="ECO:0000313" key="5">
    <source>
        <dbReference type="Proteomes" id="UP000824219"/>
    </source>
</evidence>
<dbReference type="GO" id="GO:0045785">
    <property type="term" value="P:positive regulation of cell adhesion"/>
    <property type="evidence" value="ECO:0007669"/>
    <property type="project" value="TreeGrafter"/>
</dbReference>
<keyword evidence="2" id="KW-0812">Transmembrane</keyword>
<dbReference type="InterPro" id="IPR053107">
    <property type="entry name" value="TNFRSF18"/>
</dbReference>
<dbReference type="AlphaFoldDB" id="A0A9D3NQL7"/>
<feature type="signal peptide" evidence="3">
    <location>
        <begin position="1"/>
        <end position="22"/>
    </location>
</feature>
<dbReference type="PANTHER" id="PTHR47388:SF1">
    <property type="entry name" value="TUMOR NECROSIS FACTOR RECEPTOR SUPERFAMILY MEMBER 18"/>
    <property type="match status" value="1"/>
</dbReference>
<feature type="compositionally biased region" description="Polar residues" evidence="1">
    <location>
        <begin position="200"/>
        <end position="216"/>
    </location>
</feature>